<dbReference type="InterPro" id="IPR029044">
    <property type="entry name" value="Nucleotide-diphossugar_trans"/>
</dbReference>
<comment type="caution">
    <text evidence="1">The sequence shown here is derived from an EMBL/GenBank/DDBJ whole genome shotgun (WGS) entry which is preliminary data.</text>
</comment>
<dbReference type="SUPFAM" id="SSF53448">
    <property type="entry name" value="Nucleotide-diphospho-sugar transferases"/>
    <property type="match status" value="1"/>
</dbReference>
<dbReference type="EMBL" id="LAZR01003767">
    <property type="protein sequence ID" value="KKN14922.1"/>
    <property type="molecule type" value="Genomic_DNA"/>
</dbReference>
<dbReference type="Gene3D" id="3.90.550.10">
    <property type="entry name" value="Spore Coat Polysaccharide Biosynthesis Protein SpsA, Chain A"/>
    <property type="match status" value="1"/>
</dbReference>
<organism evidence="1">
    <name type="scientific">marine sediment metagenome</name>
    <dbReference type="NCBI Taxonomy" id="412755"/>
    <lineage>
        <taxon>unclassified sequences</taxon>
        <taxon>metagenomes</taxon>
        <taxon>ecological metagenomes</taxon>
    </lineage>
</organism>
<dbReference type="AlphaFoldDB" id="A0A0F9NSB1"/>
<protein>
    <recommendedName>
        <fullName evidence="2">Glycosyltransferase 2-like domain-containing protein</fullName>
    </recommendedName>
</protein>
<gene>
    <name evidence="1" type="ORF">LCGC14_0991270</name>
</gene>
<sequence length="287" mass="33616">MNEVNIKTYFCQMVTNRLDMMRANIERAYPYFDKFVIIDGGSTDGTIEWLKEQDKVELVEFKWCDNFPLSRNQYINKVTELREDGEASLICVADDDEFYSQFCMEHIKDFGLQMLQGNFNQLAIRCRSVSVDREGTRVWESLDEFWKPLIFFWEPEIQYADTRLHEALQMPSGTRQTRAQDFADTDNEILYEHIKQENVIWPRGMRNFYTFGGGPNLGPQQPLWMPFRQLLAQVGSFENWTEVEAYLAKGNIAQDLKDWLIKYRCEGLSDVFRMVPSGGDSCRTFGA</sequence>
<evidence type="ECO:0008006" key="2">
    <source>
        <dbReference type="Google" id="ProtNLM"/>
    </source>
</evidence>
<name>A0A0F9NSB1_9ZZZZ</name>
<accession>A0A0F9NSB1</accession>
<reference evidence="1" key="1">
    <citation type="journal article" date="2015" name="Nature">
        <title>Complex archaea that bridge the gap between prokaryotes and eukaryotes.</title>
        <authorList>
            <person name="Spang A."/>
            <person name="Saw J.H."/>
            <person name="Jorgensen S.L."/>
            <person name="Zaremba-Niedzwiedzka K."/>
            <person name="Martijn J."/>
            <person name="Lind A.E."/>
            <person name="van Eijk R."/>
            <person name="Schleper C."/>
            <person name="Guy L."/>
            <person name="Ettema T.J."/>
        </authorList>
    </citation>
    <scope>NUCLEOTIDE SEQUENCE</scope>
</reference>
<proteinExistence type="predicted"/>
<evidence type="ECO:0000313" key="1">
    <source>
        <dbReference type="EMBL" id="KKN14922.1"/>
    </source>
</evidence>